<proteinExistence type="predicted"/>
<protein>
    <submittedName>
        <fullName evidence="1">Uncharacterized protein</fullName>
    </submittedName>
</protein>
<name>A0A0A9CM67_ARUDO</name>
<evidence type="ECO:0000313" key="1">
    <source>
        <dbReference type="EMBL" id="JAD77414.1"/>
    </source>
</evidence>
<reference evidence="1" key="2">
    <citation type="journal article" date="2015" name="Data Brief">
        <title>Shoot transcriptome of the giant reed, Arundo donax.</title>
        <authorList>
            <person name="Barrero R.A."/>
            <person name="Guerrero F.D."/>
            <person name="Moolhuijzen P."/>
            <person name="Goolsby J.A."/>
            <person name="Tidwell J."/>
            <person name="Bellgard S.E."/>
            <person name="Bellgard M.I."/>
        </authorList>
    </citation>
    <scope>NUCLEOTIDE SEQUENCE</scope>
    <source>
        <tissue evidence="1">Shoot tissue taken approximately 20 cm above the soil surface</tissue>
    </source>
</reference>
<sequence>MKQLITAETEHSKNMERNFSRFEQGISNLCSDCSRLHSISNLSSDCSSHVQQNTYLKLIFVVTEAKIGTAQPYMKKTISFLHLSSQ</sequence>
<accession>A0A0A9CM67</accession>
<organism evidence="1">
    <name type="scientific">Arundo donax</name>
    <name type="common">Giant reed</name>
    <name type="synonym">Donax arundinaceus</name>
    <dbReference type="NCBI Taxonomy" id="35708"/>
    <lineage>
        <taxon>Eukaryota</taxon>
        <taxon>Viridiplantae</taxon>
        <taxon>Streptophyta</taxon>
        <taxon>Embryophyta</taxon>
        <taxon>Tracheophyta</taxon>
        <taxon>Spermatophyta</taxon>
        <taxon>Magnoliopsida</taxon>
        <taxon>Liliopsida</taxon>
        <taxon>Poales</taxon>
        <taxon>Poaceae</taxon>
        <taxon>PACMAD clade</taxon>
        <taxon>Arundinoideae</taxon>
        <taxon>Arundineae</taxon>
        <taxon>Arundo</taxon>
    </lineage>
</organism>
<reference evidence="1" key="1">
    <citation type="submission" date="2014-09" db="EMBL/GenBank/DDBJ databases">
        <authorList>
            <person name="Magalhaes I.L.F."/>
            <person name="Oliveira U."/>
            <person name="Santos F.R."/>
            <person name="Vidigal T.H.D.A."/>
            <person name="Brescovit A.D."/>
            <person name="Santos A.J."/>
        </authorList>
    </citation>
    <scope>NUCLEOTIDE SEQUENCE</scope>
    <source>
        <tissue evidence="1">Shoot tissue taken approximately 20 cm above the soil surface</tissue>
    </source>
</reference>
<dbReference type="EMBL" id="GBRH01220481">
    <property type="protein sequence ID" value="JAD77414.1"/>
    <property type="molecule type" value="Transcribed_RNA"/>
</dbReference>
<dbReference type="AlphaFoldDB" id="A0A0A9CM67"/>